<accession>A0ACB9IJP7</accession>
<gene>
    <name evidence="1" type="ORF">L1987_24246</name>
</gene>
<sequence>MMRVGCLASSSKFNQQRDIKNRIWKYLPTKRNRRIKAIDREVNRSVRSIIDNRLKAMKAGEGNYHDLLVIILESNIKEVEQRQNKTYGMTINEVIEEHQEWQSCVREEVLNIFRDKDINVDGLNHLKVVTMIFYEVLRLYPPVAGVPRRVEKDMTLGGFSLPSRIQIGLPIMLIHYDEQLWGNDAKKFNPGRFSEGISKATKNQVIYFPFGWGPRICIGQNFALLEAKTVLAKILQRFSFEFSPSYVHV</sequence>
<dbReference type="Proteomes" id="UP001056120">
    <property type="component" value="Linkage Group LG08"/>
</dbReference>
<protein>
    <submittedName>
        <fullName evidence="1">Uncharacterized protein</fullName>
    </submittedName>
</protein>
<name>A0ACB9IJP7_9ASTR</name>
<proteinExistence type="predicted"/>
<comment type="caution">
    <text evidence="1">The sequence shown here is derived from an EMBL/GenBank/DDBJ whole genome shotgun (WGS) entry which is preliminary data.</text>
</comment>
<reference evidence="1 2" key="2">
    <citation type="journal article" date="2022" name="Mol. Ecol. Resour.">
        <title>The genomes of chicory, endive, great burdock and yacon provide insights into Asteraceae paleo-polyploidization history and plant inulin production.</title>
        <authorList>
            <person name="Fan W."/>
            <person name="Wang S."/>
            <person name="Wang H."/>
            <person name="Wang A."/>
            <person name="Jiang F."/>
            <person name="Liu H."/>
            <person name="Zhao H."/>
            <person name="Xu D."/>
            <person name="Zhang Y."/>
        </authorList>
    </citation>
    <scope>NUCLEOTIDE SEQUENCE [LARGE SCALE GENOMIC DNA]</scope>
    <source>
        <strain evidence="2">cv. Yunnan</strain>
        <tissue evidence="1">Leaves</tissue>
    </source>
</reference>
<reference evidence="2" key="1">
    <citation type="journal article" date="2022" name="Mol. Ecol. Resour.">
        <title>The genomes of chicory, endive, great burdock and yacon provide insights into Asteraceae palaeo-polyploidization history and plant inulin production.</title>
        <authorList>
            <person name="Fan W."/>
            <person name="Wang S."/>
            <person name="Wang H."/>
            <person name="Wang A."/>
            <person name="Jiang F."/>
            <person name="Liu H."/>
            <person name="Zhao H."/>
            <person name="Xu D."/>
            <person name="Zhang Y."/>
        </authorList>
    </citation>
    <scope>NUCLEOTIDE SEQUENCE [LARGE SCALE GENOMIC DNA]</scope>
    <source>
        <strain evidence="2">cv. Yunnan</strain>
    </source>
</reference>
<organism evidence="1 2">
    <name type="scientific">Smallanthus sonchifolius</name>
    <dbReference type="NCBI Taxonomy" id="185202"/>
    <lineage>
        <taxon>Eukaryota</taxon>
        <taxon>Viridiplantae</taxon>
        <taxon>Streptophyta</taxon>
        <taxon>Embryophyta</taxon>
        <taxon>Tracheophyta</taxon>
        <taxon>Spermatophyta</taxon>
        <taxon>Magnoliopsida</taxon>
        <taxon>eudicotyledons</taxon>
        <taxon>Gunneridae</taxon>
        <taxon>Pentapetalae</taxon>
        <taxon>asterids</taxon>
        <taxon>campanulids</taxon>
        <taxon>Asterales</taxon>
        <taxon>Asteraceae</taxon>
        <taxon>Asteroideae</taxon>
        <taxon>Heliantheae alliance</taxon>
        <taxon>Millerieae</taxon>
        <taxon>Smallanthus</taxon>
    </lineage>
</organism>
<evidence type="ECO:0000313" key="1">
    <source>
        <dbReference type="EMBL" id="KAI3808297.1"/>
    </source>
</evidence>
<evidence type="ECO:0000313" key="2">
    <source>
        <dbReference type="Proteomes" id="UP001056120"/>
    </source>
</evidence>
<keyword evidence="2" id="KW-1185">Reference proteome</keyword>
<dbReference type="EMBL" id="CM042025">
    <property type="protein sequence ID" value="KAI3808297.1"/>
    <property type="molecule type" value="Genomic_DNA"/>
</dbReference>